<dbReference type="EMBL" id="LLXL01000087">
    <property type="protein sequence ID" value="PKK78332.1"/>
    <property type="molecule type" value="Genomic_DNA"/>
</dbReference>
<name>A0A2N1NWS1_9GLOM</name>
<dbReference type="AlphaFoldDB" id="A0A2N1NWS1"/>
<dbReference type="VEuPathDB" id="FungiDB:FUN_007845"/>
<evidence type="ECO:0000313" key="3">
    <source>
        <dbReference type="EMBL" id="PKK78332.1"/>
    </source>
</evidence>
<reference evidence="3 4" key="1">
    <citation type="submission" date="2016-04" db="EMBL/GenBank/DDBJ databases">
        <title>Genome analyses suggest a sexual origin of heterokaryosis in a supposedly ancient asexual fungus.</title>
        <authorList>
            <person name="Ropars J."/>
            <person name="Sedzielewska K."/>
            <person name="Noel J."/>
            <person name="Charron P."/>
            <person name="Farinelli L."/>
            <person name="Marton T."/>
            <person name="Kruger M."/>
            <person name="Pelin A."/>
            <person name="Brachmann A."/>
            <person name="Corradi N."/>
        </authorList>
    </citation>
    <scope>NUCLEOTIDE SEQUENCE [LARGE SCALE GENOMIC DNA]</scope>
    <source>
        <strain evidence="3 4">C2</strain>
    </source>
</reference>
<feature type="coiled-coil region" evidence="1">
    <location>
        <begin position="319"/>
        <end position="354"/>
    </location>
</feature>
<evidence type="ECO:0000313" key="4">
    <source>
        <dbReference type="Proteomes" id="UP000233469"/>
    </source>
</evidence>
<reference evidence="3 4" key="2">
    <citation type="submission" date="2017-10" db="EMBL/GenBank/DDBJ databases">
        <title>Extensive intraspecific genome diversity in a model arbuscular mycorrhizal fungus.</title>
        <authorList>
            <person name="Chen E.C.H."/>
            <person name="Morin E."/>
            <person name="Baudet D."/>
            <person name="Noel J."/>
            <person name="Ndikumana S."/>
            <person name="Charron P."/>
            <person name="St-Onge C."/>
            <person name="Giorgi J."/>
            <person name="Grigoriev I.V."/>
            <person name="Roux C."/>
            <person name="Martin F.M."/>
            <person name="Corradi N."/>
        </authorList>
    </citation>
    <scope>NUCLEOTIDE SEQUENCE [LARGE SCALE GENOMIC DNA]</scope>
    <source>
        <strain evidence="3 4">C2</strain>
    </source>
</reference>
<feature type="transmembrane region" description="Helical" evidence="2">
    <location>
        <begin position="194"/>
        <end position="215"/>
    </location>
</feature>
<dbReference type="VEuPathDB" id="FungiDB:RhiirFUN_008231"/>
<dbReference type="Proteomes" id="UP000233469">
    <property type="component" value="Unassembled WGS sequence"/>
</dbReference>
<dbReference type="VEuPathDB" id="FungiDB:FUN_016731"/>
<keyword evidence="2" id="KW-0812">Transmembrane</keyword>
<organism evidence="3 4">
    <name type="scientific">Rhizophagus irregularis</name>
    <dbReference type="NCBI Taxonomy" id="588596"/>
    <lineage>
        <taxon>Eukaryota</taxon>
        <taxon>Fungi</taxon>
        <taxon>Fungi incertae sedis</taxon>
        <taxon>Mucoromycota</taxon>
        <taxon>Glomeromycotina</taxon>
        <taxon>Glomeromycetes</taxon>
        <taxon>Glomerales</taxon>
        <taxon>Glomeraceae</taxon>
        <taxon>Rhizophagus</taxon>
    </lineage>
</organism>
<comment type="caution">
    <text evidence="3">The sequence shown here is derived from an EMBL/GenBank/DDBJ whole genome shotgun (WGS) entry which is preliminary data.</text>
</comment>
<sequence length="375" mass="43866">MSDDIEAQEYNVHENILDGLISRSRKIESIKSLEKCNGADEIIQLDKLVHDLVNSKVENLPCYGSLTKLKELIKLEDEKLISEFFDYCAKLCIEEEKLELMSVVTILLQDFISIPLYKSPVSRLIKRLTYVKVPSKWCEKVEFISKNENLYGYKTHNDVHNPELSTIDSVIAILITFKEIGIITIVIAHICRKILWLFVFLALIVLAASHATVTYSNMMLDYDKTSLTDETRTKFQDLTQYYNSLNAYWSAFLSDYVALVNNIYSEVLNRAYTEWSVVRAQYIVFTELALMTPSERQNKDYFPWTIFYEVFTEEVERWHKKLEEDNVSISRNKIQLLNEMADKMKDEIIKMEDDDVIKTTMIDKLNELKQLFSKK</sequence>
<gene>
    <name evidence="3" type="ORF">RhiirC2_861356</name>
</gene>
<proteinExistence type="predicted"/>
<keyword evidence="1" id="KW-0175">Coiled coil</keyword>
<keyword evidence="2" id="KW-0472">Membrane</keyword>
<accession>A0A2N1NWS1</accession>
<evidence type="ECO:0000256" key="1">
    <source>
        <dbReference type="SAM" id="Coils"/>
    </source>
</evidence>
<dbReference type="VEuPathDB" id="FungiDB:RhiirA1_452641"/>
<protein>
    <submittedName>
        <fullName evidence="3">Uncharacterized protein</fullName>
    </submittedName>
</protein>
<keyword evidence="2" id="KW-1133">Transmembrane helix</keyword>
<evidence type="ECO:0000256" key="2">
    <source>
        <dbReference type="SAM" id="Phobius"/>
    </source>
</evidence>